<dbReference type="EMBL" id="JBHLXJ010000013">
    <property type="protein sequence ID" value="MFC0350560.1"/>
    <property type="molecule type" value="Genomic_DNA"/>
</dbReference>
<accession>A0ABV6IFE7</accession>
<gene>
    <name evidence="2" type="ORF">ACFFJH_12125</name>
</gene>
<feature type="compositionally biased region" description="Polar residues" evidence="1">
    <location>
        <begin position="25"/>
        <end position="34"/>
    </location>
</feature>
<comment type="caution">
    <text evidence="2">The sequence shown here is derived from an EMBL/GenBank/DDBJ whole genome shotgun (WGS) entry which is preliminary data.</text>
</comment>
<name>A0ABV6IFE7_9BURK</name>
<dbReference type="RefSeq" id="WP_390212966.1">
    <property type="nucleotide sequence ID" value="NZ_JBHLXJ010000013.1"/>
</dbReference>
<dbReference type="Proteomes" id="UP001589844">
    <property type="component" value="Unassembled WGS sequence"/>
</dbReference>
<feature type="region of interest" description="Disordered" evidence="1">
    <location>
        <begin position="1"/>
        <end position="86"/>
    </location>
</feature>
<feature type="compositionally biased region" description="Polar residues" evidence="1">
    <location>
        <begin position="47"/>
        <end position="70"/>
    </location>
</feature>
<feature type="compositionally biased region" description="Low complexity" evidence="1">
    <location>
        <begin position="71"/>
        <end position="86"/>
    </location>
</feature>
<evidence type="ECO:0000313" key="3">
    <source>
        <dbReference type="Proteomes" id="UP001589844"/>
    </source>
</evidence>
<evidence type="ECO:0000256" key="1">
    <source>
        <dbReference type="SAM" id="MobiDB-lite"/>
    </source>
</evidence>
<evidence type="ECO:0000313" key="2">
    <source>
        <dbReference type="EMBL" id="MFC0350560.1"/>
    </source>
</evidence>
<protein>
    <submittedName>
        <fullName evidence="2">Uncharacterized protein</fullName>
    </submittedName>
</protein>
<proteinExistence type="predicted"/>
<keyword evidence="3" id="KW-1185">Reference proteome</keyword>
<reference evidence="2 3" key="1">
    <citation type="submission" date="2024-09" db="EMBL/GenBank/DDBJ databases">
        <authorList>
            <person name="Sun Q."/>
            <person name="Mori K."/>
        </authorList>
    </citation>
    <scope>NUCLEOTIDE SEQUENCE [LARGE SCALE GENOMIC DNA]</scope>
    <source>
        <strain evidence="2 3">CCM 8677</strain>
    </source>
</reference>
<organism evidence="2 3">
    <name type="scientific">Undibacterium danionis</name>
    <dbReference type="NCBI Taxonomy" id="1812100"/>
    <lineage>
        <taxon>Bacteria</taxon>
        <taxon>Pseudomonadati</taxon>
        <taxon>Pseudomonadota</taxon>
        <taxon>Betaproteobacteria</taxon>
        <taxon>Burkholderiales</taxon>
        <taxon>Oxalobacteraceae</taxon>
        <taxon>Undibacterium</taxon>
    </lineage>
</organism>
<sequence length="189" mass="20793">MPLQKTNTKENTKTNTQFIEKKTIQESTLTSRLSQAKHKNESENKQKLISSESITITNQTPASSSPIQAETSSSASVSPSVSTSVSAPAIEKNIRNLSQSLKEDFLKQEKNFRPDPKSNTESMKKFSNALADAALIQREGVIIEKKFAYDGRPVSKIKTPYGTYCVRHPKAGEKLELAPPPLPVTCGQL</sequence>